<evidence type="ECO:0000256" key="5">
    <source>
        <dbReference type="ARBA" id="ARBA00022833"/>
    </source>
</evidence>
<sequence>MRSLIPILLFVVATSAYPNKRAAFNRDNFPEGLWPTDRPIPYMFTSDFSYDDRPGMKAVLNAIASKTCLSFVESSTQSNESTVVFQNSTGCSTETHGRPSDSLTLHISLAESRCRWPVIYYDLMLFALGMYDTHVRPDRDDYISVHEEDIEPAEADRFIKKSNFSISTYDVPYDFDSLKHMSPDRLQKTEGIPTMVAKDPLYQFGMGVNSGVPSHSDYLLLNRLYGCIDRCASSEPGMGINSGVPSQSDYLLLNRLYGCLDRCASSEVMCQNGGFLNPNDCTKCICPRGFAGRSCNGPDYHCAGYEQSTEKWRRLSVDWSSIDEAKVCHWFLSAPPGRKIEIQLENIVPEDPLCPRTRTWLEVRLGNFVVGGYKFFCNGHIPNHTLISEGNLTVLTLRKYVDEPIEFELLFRNVEAMPENAGSTFRIPLALFFVAVTTSTLLSN</sequence>
<dbReference type="GO" id="GO:0006508">
    <property type="term" value="P:proteolysis"/>
    <property type="evidence" value="ECO:0007669"/>
    <property type="project" value="UniProtKB-KW"/>
</dbReference>
<dbReference type="SUPFAM" id="SSF55486">
    <property type="entry name" value="Metalloproteases ('zincins'), catalytic domain"/>
    <property type="match status" value="1"/>
</dbReference>
<dbReference type="SUPFAM" id="SSF49854">
    <property type="entry name" value="Spermadhesin, CUB domain"/>
    <property type="match status" value="1"/>
</dbReference>
<accession>A0A1I8AGF6</accession>
<proteinExistence type="predicted"/>
<dbReference type="SMART" id="SM00235">
    <property type="entry name" value="ZnMc"/>
    <property type="match status" value="1"/>
</dbReference>
<evidence type="ECO:0000256" key="8">
    <source>
        <dbReference type="PROSITE-ProRule" id="PRU00059"/>
    </source>
</evidence>
<dbReference type="AlphaFoldDB" id="A0A1I8AGF6"/>
<feature type="domain" description="CUB" evidence="10">
    <location>
        <begin position="302"/>
        <end position="414"/>
    </location>
</feature>
<evidence type="ECO:0000256" key="7">
    <source>
        <dbReference type="ARBA" id="ARBA00023157"/>
    </source>
</evidence>
<reference evidence="13" key="1">
    <citation type="submission" date="2016-11" db="UniProtKB">
        <authorList>
            <consortium name="WormBaseParasite"/>
        </authorList>
    </citation>
    <scope>IDENTIFICATION</scope>
</reference>
<dbReference type="PRINTS" id="PR00480">
    <property type="entry name" value="ASTACIN"/>
</dbReference>
<dbReference type="PANTHER" id="PTHR10127:SF780">
    <property type="entry name" value="METALLOENDOPEPTIDASE"/>
    <property type="match status" value="1"/>
</dbReference>
<dbReference type="InterPro" id="IPR001506">
    <property type="entry name" value="Peptidase_M12A"/>
</dbReference>
<feature type="chain" id="PRO_5009030022" description="Metalloendopeptidase" evidence="9">
    <location>
        <begin position="17"/>
        <end position="444"/>
    </location>
</feature>
<comment type="caution">
    <text evidence="8">Lacks conserved residue(s) required for the propagation of feature annotation.</text>
</comment>
<keyword evidence="12" id="KW-1185">Reference proteome</keyword>
<dbReference type="InterPro" id="IPR000859">
    <property type="entry name" value="CUB_dom"/>
</dbReference>
<dbReference type="GO" id="GO:0004222">
    <property type="term" value="F:metalloendopeptidase activity"/>
    <property type="evidence" value="ECO:0007669"/>
    <property type="project" value="UniProtKB-UniRule"/>
</dbReference>
<evidence type="ECO:0000256" key="3">
    <source>
        <dbReference type="ARBA" id="ARBA00022723"/>
    </source>
</evidence>
<dbReference type="PANTHER" id="PTHR10127">
    <property type="entry name" value="DISCOIDIN, CUB, EGF, LAMININ , AND ZINC METALLOPROTEASE DOMAIN CONTAINING"/>
    <property type="match status" value="1"/>
</dbReference>
<feature type="domain" description="Peptidase M12A" evidence="11">
    <location>
        <begin position="23"/>
        <end position="228"/>
    </location>
</feature>
<comment type="cofactor">
    <cofactor evidence="9">
        <name>Zn(2+)</name>
        <dbReference type="ChEBI" id="CHEBI:29105"/>
    </cofactor>
    <text evidence="9">Binds 1 zinc ion per subunit.</text>
</comment>
<evidence type="ECO:0000256" key="6">
    <source>
        <dbReference type="ARBA" id="ARBA00023049"/>
    </source>
</evidence>
<evidence type="ECO:0000313" key="13">
    <source>
        <dbReference type="WBParaSite" id="L893_g5532.t1"/>
    </source>
</evidence>
<evidence type="ECO:0000256" key="2">
    <source>
        <dbReference type="ARBA" id="ARBA00022670"/>
    </source>
</evidence>
<dbReference type="PROSITE" id="PS01186">
    <property type="entry name" value="EGF_2"/>
    <property type="match status" value="1"/>
</dbReference>
<evidence type="ECO:0000259" key="11">
    <source>
        <dbReference type="PROSITE" id="PS51864"/>
    </source>
</evidence>
<keyword evidence="7" id="KW-1015">Disulfide bond</keyword>
<evidence type="ECO:0000259" key="10">
    <source>
        <dbReference type="PROSITE" id="PS01180"/>
    </source>
</evidence>
<dbReference type="Gene3D" id="3.40.390.10">
    <property type="entry name" value="Collagenase (Catalytic Domain)"/>
    <property type="match status" value="1"/>
</dbReference>
<name>A0A1I8AGF6_9BILA</name>
<dbReference type="EC" id="3.4.24.-" evidence="9"/>
<dbReference type="PROSITE" id="PS51864">
    <property type="entry name" value="ASTACIN"/>
    <property type="match status" value="1"/>
</dbReference>
<evidence type="ECO:0000256" key="9">
    <source>
        <dbReference type="RuleBase" id="RU361183"/>
    </source>
</evidence>
<evidence type="ECO:0000313" key="12">
    <source>
        <dbReference type="Proteomes" id="UP000095287"/>
    </source>
</evidence>
<evidence type="ECO:0000256" key="4">
    <source>
        <dbReference type="ARBA" id="ARBA00022801"/>
    </source>
</evidence>
<keyword evidence="3 9" id="KW-0479">Metal-binding</keyword>
<keyword evidence="5 9" id="KW-0862">Zinc</keyword>
<evidence type="ECO:0000256" key="1">
    <source>
        <dbReference type="ARBA" id="ARBA00022536"/>
    </source>
</evidence>
<protein>
    <recommendedName>
        <fullName evidence="9">Metalloendopeptidase</fullName>
        <ecNumber evidence="9">3.4.24.-</ecNumber>
    </recommendedName>
</protein>
<dbReference type="InterPro" id="IPR035914">
    <property type="entry name" value="Sperma_CUB_dom_sf"/>
</dbReference>
<dbReference type="Pfam" id="PF01400">
    <property type="entry name" value="Astacin"/>
    <property type="match status" value="1"/>
</dbReference>
<dbReference type="InterPro" id="IPR024079">
    <property type="entry name" value="MetalloPept_cat_dom_sf"/>
</dbReference>
<feature type="signal peptide" evidence="9">
    <location>
        <begin position="1"/>
        <end position="16"/>
    </location>
</feature>
<keyword evidence="6 9" id="KW-0482">Metalloprotease</keyword>
<dbReference type="PROSITE" id="PS01180">
    <property type="entry name" value="CUB"/>
    <property type="match status" value="1"/>
</dbReference>
<keyword evidence="9" id="KW-0732">Signal</keyword>
<dbReference type="WBParaSite" id="L893_g5532.t1">
    <property type="protein sequence ID" value="L893_g5532.t1"/>
    <property type="gene ID" value="L893_g5532"/>
</dbReference>
<dbReference type="PROSITE" id="PS00022">
    <property type="entry name" value="EGF_1"/>
    <property type="match status" value="1"/>
</dbReference>
<dbReference type="GO" id="GO:0008270">
    <property type="term" value="F:zinc ion binding"/>
    <property type="evidence" value="ECO:0007669"/>
    <property type="project" value="InterPro"/>
</dbReference>
<keyword evidence="4 9" id="KW-0378">Hydrolase</keyword>
<dbReference type="Proteomes" id="UP000095287">
    <property type="component" value="Unplaced"/>
</dbReference>
<dbReference type="InterPro" id="IPR006026">
    <property type="entry name" value="Peptidase_Metallo"/>
</dbReference>
<organism evidence="12 13">
    <name type="scientific">Steinernema glaseri</name>
    <dbReference type="NCBI Taxonomy" id="37863"/>
    <lineage>
        <taxon>Eukaryota</taxon>
        <taxon>Metazoa</taxon>
        <taxon>Ecdysozoa</taxon>
        <taxon>Nematoda</taxon>
        <taxon>Chromadorea</taxon>
        <taxon>Rhabditida</taxon>
        <taxon>Tylenchina</taxon>
        <taxon>Panagrolaimomorpha</taxon>
        <taxon>Strongyloidoidea</taxon>
        <taxon>Steinernematidae</taxon>
        <taxon>Steinernema</taxon>
    </lineage>
</organism>
<keyword evidence="2 9" id="KW-0645">Protease</keyword>
<keyword evidence="1" id="KW-0245">EGF-like domain</keyword>
<dbReference type="InterPro" id="IPR000742">
    <property type="entry name" value="EGF"/>
</dbReference>